<evidence type="ECO:0000256" key="4">
    <source>
        <dbReference type="PROSITE-ProRule" id="PRU01161"/>
    </source>
</evidence>
<dbReference type="InterPro" id="IPR016035">
    <property type="entry name" value="Acyl_Trfase/lysoPLipase"/>
</dbReference>
<dbReference type="PROSITE" id="PS51635">
    <property type="entry name" value="PNPLA"/>
    <property type="match status" value="1"/>
</dbReference>
<keyword evidence="2 4" id="KW-0442">Lipid degradation</keyword>
<comment type="caution">
    <text evidence="6">The sequence shown here is derived from an EMBL/GenBank/DDBJ whole genome shotgun (WGS) entry which is preliminary data.</text>
</comment>
<proteinExistence type="predicted"/>
<evidence type="ECO:0000256" key="2">
    <source>
        <dbReference type="ARBA" id="ARBA00022963"/>
    </source>
</evidence>
<dbReference type="PANTHER" id="PTHR14226">
    <property type="entry name" value="NEUROPATHY TARGET ESTERASE/SWISS CHEESE D.MELANOGASTER"/>
    <property type="match status" value="1"/>
</dbReference>
<evidence type="ECO:0000313" key="7">
    <source>
        <dbReference type="Proteomes" id="UP000021816"/>
    </source>
</evidence>
<name>A0A011QK01_9PROT</name>
<feature type="short sequence motif" description="GXSXG" evidence="4">
    <location>
        <begin position="49"/>
        <end position="53"/>
    </location>
</feature>
<organism evidence="6 7">
    <name type="scientific">Candidatus Accumulibacter appositus</name>
    <dbReference type="NCBI Taxonomy" id="1454003"/>
    <lineage>
        <taxon>Bacteria</taxon>
        <taxon>Pseudomonadati</taxon>
        <taxon>Pseudomonadota</taxon>
        <taxon>Betaproteobacteria</taxon>
        <taxon>Candidatus Accumulibacter</taxon>
    </lineage>
</organism>
<protein>
    <submittedName>
        <fullName evidence="6">Patatin</fullName>
    </submittedName>
</protein>
<dbReference type="Pfam" id="PF01734">
    <property type="entry name" value="Patatin"/>
    <property type="match status" value="1"/>
</dbReference>
<feature type="active site" description="Proton acceptor" evidence="4">
    <location>
        <position position="218"/>
    </location>
</feature>
<evidence type="ECO:0000256" key="1">
    <source>
        <dbReference type="ARBA" id="ARBA00022801"/>
    </source>
</evidence>
<feature type="domain" description="PNPLA" evidence="5">
    <location>
        <begin position="13"/>
        <end position="231"/>
    </location>
</feature>
<dbReference type="AlphaFoldDB" id="A0A011QK01"/>
<dbReference type="PATRIC" id="fig|1454003.3.peg.2526"/>
<dbReference type="Proteomes" id="UP000021816">
    <property type="component" value="Unassembled WGS sequence"/>
</dbReference>
<accession>A0A011QK01</accession>
<evidence type="ECO:0000313" key="6">
    <source>
        <dbReference type="EMBL" id="EXI79199.1"/>
    </source>
</evidence>
<dbReference type="InterPro" id="IPR002641">
    <property type="entry name" value="PNPLA_dom"/>
</dbReference>
<gene>
    <name evidence="6" type="ORF">AW10_02473</name>
</gene>
<dbReference type="Gene3D" id="3.40.1090.10">
    <property type="entry name" value="Cytosolic phospholipase A2 catalytic domain"/>
    <property type="match status" value="2"/>
</dbReference>
<sequence length="405" mass="44352">MTATRRPAKIALALAGGGPVGGIYEVGAMAALAEALEGVDFTEFDIYVGVSSGALLAASVANGLGPAALARMLVENDTNEVFDPGLLLRPAFGEYLRRALSVPALFWSSLRQYLSDPWHLRLLEAFQGLSHAIPTGVFNNAGIDQLLAKLFSSGGRSNDFRQLKHQLFLIATDLDTGESVAFGSAGHDEVPISVAVQASAALPGLFPPVRIGERYFVDGALIKTLHASVALHEGAGLVICINPLVPFDSRLAAQRSAHEQPTPAPAHLVEGGLPVVLAQTFRAIIHSRMRTGMDRYRLEFKDSDVLLFEPTRDDADMFFTNVFSYRGRSRLCEHAYQRTRKDLYQRRHELQPLFERHGIRLNLGVLKDHTRSLLSRRRRPDLASSASALDSSLRDLELWLQAHKG</sequence>
<dbReference type="GO" id="GO:0016787">
    <property type="term" value="F:hydrolase activity"/>
    <property type="evidence" value="ECO:0007669"/>
    <property type="project" value="UniProtKB-UniRule"/>
</dbReference>
<keyword evidence="1 4" id="KW-0378">Hydrolase</keyword>
<evidence type="ECO:0000259" key="5">
    <source>
        <dbReference type="PROSITE" id="PS51635"/>
    </source>
</evidence>
<evidence type="ECO:0000256" key="3">
    <source>
        <dbReference type="ARBA" id="ARBA00023098"/>
    </source>
</evidence>
<dbReference type="SUPFAM" id="SSF52151">
    <property type="entry name" value="FabD/lysophospholipase-like"/>
    <property type="match status" value="1"/>
</dbReference>
<feature type="active site" description="Nucleophile" evidence="4">
    <location>
        <position position="51"/>
    </location>
</feature>
<dbReference type="PANTHER" id="PTHR14226:SF57">
    <property type="entry name" value="BLR7027 PROTEIN"/>
    <property type="match status" value="1"/>
</dbReference>
<feature type="short sequence motif" description="DGA/G" evidence="4">
    <location>
        <begin position="218"/>
        <end position="220"/>
    </location>
</feature>
<keyword evidence="3 4" id="KW-0443">Lipid metabolism</keyword>
<dbReference type="InterPro" id="IPR050301">
    <property type="entry name" value="NTE"/>
</dbReference>
<comment type="caution">
    <text evidence="4">Lacks conserved residue(s) required for the propagation of feature annotation.</text>
</comment>
<reference evidence="6 7" key="1">
    <citation type="submission" date="2014-02" db="EMBL/GenBank/DDBJ databases">
        <title>Expanding our view of genomic diversity in Candidatus Accumulibacter clades.</title>
        <authorList>
            <person name="Skennerton C.T."/>
            <person name="Barr J.J."/>
            <person name="Slater F.R."/>
            <person name="Bond P.L."/>
            <person name="Tyson G.W."/>
        </authorList>
    </citation>
    <scope>NUCLEOTIDE SEQUENCE [LARGE SCALE GENOMIC DNA]</scope>
    <source>
        <strain evidence="7">BA-92</strain>
    </source>
</reference>
<dbReference type="EMBL" id="JEMX01000059">
    <property type="protein sequence ID" value="EXI79199.1"/>
    <property type="molecule type" value="Genomic_DNA"/>
</dbReference>
<dbReference type="GO" id="GO:0016042">
    <property type="term" value="P:lipid catabolic process"/>
    <property type="evidence" value="ECO:0007669"/>
    <property type="project" value="UniProtKB-UniRule"/>
</dbReference>
<dbReference type="STRING" id="1454003.AW10_02473"/>